<comment type="catalytic activity">
    <reaction evidence="1">
        <text>3',3'-c-di-GMP + H2O = 5'-phosphoguanylyl(3'-&gt;5')guanosine + H(+)</text>
        <dbReference type="Rhea" id="RHEA:24902"/>
        <dbReference type="ChEBI" id="CHEBI:15377"/>
        <dbReference type="ChEBI" id="CHEBI:15378"/>
        <dbReference type="ChEBI" id="CHEBI:58754"/>
        <dbReference type="ChEBI" id="CHEBI:58805"/>
        <dbReference type="EC" id="3.1.4.52"/>
    </reaction>
    <physiologicalReaction direction="left-to-right" evidence="1">
        <dbReference type="Rhea" id="RHEA:24903"/>
    </physiologicalReaction>
</comment>
<dbReference type="SMART" id="SM00086">
    <property type="entry name" value="PAC"/>
    <property type="match status" value="2"/>
</dbReference>
<feature type="domain" description="PAC" evidence="3">
    <location>
        <begin position="220"/>
        <end position="272"/>
    </location>
</feature>
<dbReference type="EMBL" id="JACOFV010000002">
    <property type="protein sequence ID" value="MBC3861006.1"/>
    <property type="molecule type" value="Genomic_DNA"/>
</dbReference>
<dbReference type="InterPro" id="IPR000700">
    <property type="entry name" value="PAS-assoc_C"/>
</dbReference>
<dbReference type="Proteomes" id="UP000634011">
    <property type="component" value="Unassembled WGS sequence"/>
</dbReference>
<dbReference type="Gene3D" id="3.30.70.270">
    <property type="match status" value="1"/>
</dbReference>
<organism evidence="6 7">
    <name type="scientific">Undibacterium jejuense</name>
    <dbReference type="NCBI Taxonomy" id="1344949"/>
    <lineage>
        <taxon>Bacteria</taxon>
        <taxon>Pseudomonadati</taxon>
        <taxon>Pseudomonadota</taxon>
        <taxon>Betaproteobacteria</taxon>
        <taxon>Burkholderiales</taxon>
        <taxon>Oxalobacteraceae</taxon>
        <taxon>Undibacterium</taxon>
    </lineage>
</organism>
<dbReference type="FunFam" id="3.20.20.450:FF:000001">
    <property type="entry name" value="Cyclic di-GMP phosphodiesterase yahA"/>
    <property type="match status" value="1"/>
</dbReference>
<evidence type="ECO:0000313" key="6">
    <source>
        <dbReference type="EMBL" id="MBC3861006.1"/>
    </source>
</evidence>
<dbReference type="SMART" id="SM00091">
    <property type="entry name" value="PAS"/>
    <property type="match status" value="2"/>
</dbReference>
<dbReference type="PROSITE" id="PS50113">
    <property type="entry name" value="PAC"/>
    <property type="match status" value="2"/>
</dbReference>
<dbReference type="Gene3D" id="3.30.450.20">
    <property type="entry name" value="PAS domain"/>
    <property type="match status" value="2"/>
</dbReference>
<proteinExistence type="predicted"/>
<dbReference type="SUPFAM" id="SSF55073">
    <property type="entry name" value="Nucleotide cyclase"/>
    <property type="match status" value="1"/>
</dbReference>
<feature type="domain" description="PAS" evidence="2">
    <location>
        <begin position="300"/>
        <end position="350"/>
    </location>
</feature>
<dbReference type="InterPro" id="IPR043128">
    <property type="entry name" value="Rev_trsase/Diguanyl_cyclase"/>
</dbReference>
<dbReference type="InterPro" id="IPR052155">
    <property type="entry name" value="Biofilm_reg_signaling"/>
</dbReference>
<dbReference type="Pfam" id="PF00990">
    <property type="entry name" value="GGDEF"/>
    <property type="match status" value="1"/>
</dbReference>
<dbReference type="InterPro" id="IPR035919">
    <property type="entry name" value="EAL_sf"/>
</dbReference>
<dbReference type="Pfam" id="PF13426">
    <property type="entry name" value="PAS_9"/>
    <property type="match status" value="2"/>
</dbReference>
<dbReference type="GO" id="GO:0071111">
    <property type="term" value="F:cyclic-guanylate-specific phosphodiesterase activity"/>
    <property type="evidence" value="ECO:0007669"/>
    <property type="project" value="UniProtKB-EC"/>
</dbReference>
<dbReference type="PANTHER" id="PTHR44757:SF2">
    <property type="entry name" value="BIOFILM ARCHITECTURE MAINTENANCE PROTEIN MBAA"/>
    <property type="match status" value="1"/>
</dbReference>
<dbReference type="InterPro" id="IPR012226">
    <property type="entry name" value="Diguanyl_cyclase/Pdiesterase"/>
</dbReference>
<comment type="caution">
    <text evidence="6">The sequence shown here is derived from an EMBL/GenBank/DDBJ whole genome shotgun (WGS) entry which is preliminary data.</text>
</comment>
<dbReference type="PROSITE" id="PS50887">
    <property type="entry name" value="GGDEF"/>
    <property type="match status" value="1"/>
</dbReference>
<dbReference type="AlphaFoldDB" id="A0A923HJU8"/>
<dbReference type="InterPro" id="IPR000160">
    <property type="entry name" value="GGDEF_dom"/>
</dbReference>
<dbReference type="PIRSF" id="PIRSF005925">
    <property type="entry name" value="Dos"/>
    <property type="match status" value="1"/>
</dbReference>
<sequence length="834" mass="93641">MSTSMPVDSLDAESQKMEQWYRLLGELTHCLWYPTDLPGMLQGFCRILVERAGYSSVEIVFESGDQADSYHASNGRGGDANLEYLSLSLHLHQHNPQAAYARLLLSADFDLEEGSESRLILDRFVKELSEAIIALLTTHEHHNLQDNLELLALLVKQSPFSILITNAVGELEYCNASFIRHSGFELGELAGHCVLWNSGDARLDVEHMTAFIALQPGEHWHGEVLSISKDGRHYWERQVVSPLSDDQGKVTHLIAVRQDITGRQDQLKDVEQALLLREQALVSSSNGIMITRSDETDHSIVYVNPAFERITGYRAQEVIGLEGRFLVRDDLAQPDLEEIRSALREKREGRALLRNYRKDGTQFWNELHISPVKDARGAVTTHFVSVINDVSERVNYQKELEYQATHDSLTGLANRNLLNDRITQAIAWAKRQELHVGLMLLDLDHFKLINDASGHGAGDEMLKQVAQRLNQCVRDTDTVARLGGDEFVIVLTDLQESGDVDLIAEKILMSLSRPILINGHDVVVTASIGVSVYPRDGDHGEILLRNADIAMYRVKEHGRNSVRQFIPEMGLTAISRLNMESAMRRGLERGEFALHYQPKIDLLTQKVIGAEALVRWHHPQIGLIHPIEFIPLAEETGLILPLGEWVLAQACRQQVLWQKKDGFDLHIAINMSSRQFRQEDLAERVAMIIQEAGANPHKLTLELTESMVMQDVNSTLGALRSLKNLGLSISLDDFGTGYSSLSYLRRFPIDELKIDKSFINDIHTNPDDAAIASAIIAMGLSLGLNVVAEGVEKNEQIKALKEMRCSQVQGYFFAKPMDTIAFEHYLNGKQAKSK</sequence>
<dbReference type="SMART" id="SM00052">
    <property type="entry name" value="EAL"/>
    <property type="match status" value="1"/>
</dbReference>
<dbReference type="CDD" id="cd00130">
    <property type="entry name" value="PAS"/>
    <property type="match status" value="1"/>
</dbReference>
<dbReference type="Pfam" id="PF00563">
    <property type="entry name" value="EAL"/>
    <property type="match status" value="1"/>
</dbReference>
<feature type="domain" description="EAL" evidence="4">
    <location>
        <begin position="576"/>
        <end position="830"/>
    </location>
</feature>
<name>A0A923HJU8_9BURK</name>
<evidence type="ECO:0000259" key="3">
    <source>
        <dbReference type="PROSITE" id="PS50113"/>
    </source>
</evidence>
<dbReference type="NCBIfam" id="TIGR00229">
    <property type="entry name" value="sensory_box"/>
    <property type="match status" value="2"/>
</dbReference>
<dbReference type="RefSeq" id="WP_186910955.1">
    <property type="nucleotide sequence ID" value="NZ_JACOFV010000002.1"/>
</dbReference>
<dbReference type="NCBIfam" id="TIGR00254">
    <property type="entry name" value="GGDEF"/>
    <property type="match status" value="1"/>
</dbReference>
<evidence type="ECO:0000256" key="1">
    <source>
        <dbReference type="ARBA" id="ARBA00051114"/>
    </source>
</evidence>
<evidence type="ECO:0000259" key="2">
    <source>
        <dbReference type="PROSITE" id="PS50112"/>
    </source>
</evidence>
<dbReference type="PROSITE" id="PS50883">
    <property type="entry name" value="EAL"/>
    <property type="match status" value="1"/>
</dbReference>
<keyword evidence="7" id="KW-1185">Reference proteome</keyword>
<protein>
    <submittedName>
        <fullName evidence="6">EAL domain-containing protein</fullName>
    </submittedName>
</protein>
<gene>
    <name evidence="6" type="ORF">H8K32_02750</name>
</gene>
<dbReference type="FunFam" id="3.30.70.270:FF:000001">
    <property type="entry name" value="Diguanylate cyclase domain protein"/>
    <property type="match status" value="1"/>
</dbReference>
<dbReference type="SMART" id="SM00267">
    <property type="entry name" value="GGDEF"/>
    <property type="match status" value="1"/>
</dbReference>
<dbReference type="InterPro" id="IPR029787">
    <property type="entry name" value="Nucleotide_cyclase"/>
</dbReference>
<evidence type="ECO:0000313" key="7">
    <source>
        <dbReference type="Proteomes" id="UP000634011"/>
    </source>
</evidence>
<dbReference type="GO" id="GO:0071732">
    <property type="term" value="P:cellular response to nitric oxide"/>
    <property type="evidence" value="ECO:0007669"/>
    <property type="project" value="UniProtKB-ARBA"/>
</dbReference>
<feature type="domain" description="GGDEF" evidence="5">
    <location>
        <begin position="434"/>
        <end position="567"/>
    </location>
</feature>
<feature type="domain" description="PAC" evidence="3">
    <location>
        <begin position="347"/>
        <end position="402"/>
    </location>
</feature>
<dbReference type="SUPFAM" id="SSF141868">
    <property type="entry name" value="EAL domain-like"/>
    <property type="match status" value="1"/>
</dbReference>
<reference evidence="6" key="1">
    <citation type="submission" date="2020-08" db="EMBL/GenBank/DDBJ databases">
        <title>Novel species isolated from subtropical streams in China.</title>
        <authorList>
            <person name="Lu H."/>
        </authorList>
    </citation>
    <scope>NUCLEOTIDE SEQUENCE</scope>
    <source>
        <strain evidence="6">KACC 12607</strain>
    </source>
</reference>
<dbReference type="InterPro" id="IPR035965">
    <property type="entry name" value="PAS-like_dom_sf"/>
</dbReference>
<dbReference type="CDD" id="cd01948">
    <property type="entry name" value="EAL"/>
    <property type="match status" value="1"/>
</dbReference>
<dbReference type="CDD" id="cd01949">
    <property type="entry name" value="GGDEF"/>
    <property type="match status" value="1"/>
</dbReference>
<evidence type="ECO:0000259" key="5">
    <source>
        <dbReference type="PROSITE" id="PS50887"/>
    </source>
</evidence>
<dbReference type="PROSITE" id="PS50112">
    <property type="entry name" value="PAS"/>
    <property type="match status" value="1"/>
</dbReference>
<dbReference type="PANTHER" id="PTHR44757">
    <property type="entry name" value="DIGUANYLATE CYCLASE DGCP"/>
    <property type="match status" value="1"/>
</dbReference>
<dbReference type="InterPro" id="IPR001633">
    <property type="entry name" value="EAL_dom"/>
</dbReference>
<dbReference type="InterPro" id="IPR001610">
    <property type="entry name" value="PAC"/>
</dbReference>
<dbReference type="SUPFAM" id="SSF55785">
    <property type="entry name" value="PYP-like sensor domain (PAS domain)"/>
    <property type="match status" value="2"/>
</dbReference>
<accession>A0A923HJU8</accession>
<evidence type="ECO:0000259" key="4">
    <source>
        <dbReference type="PROSITE" id="PS50883"/>
    </source>
</evidence>
<dbReference type="Gene3D" id="3.20.20.450">
    <property type="entry name" value="EAL domain"/>
    <property type="match status" value="1"/>
</dbReference>
<dbReference type="InterPro" id="IPR000014">
    <property type="entry name" value="PAS"/>
</dbReference>